<dbReference type="AlphaFoldDB" id="A0A1I2EKA2"/>
<dbReference type="Pfam" id="PF02274">
    <property type="entry name" value="ADI"/>
    <property type="match status" value="1"/>
</dbReference>
<name>A0A1I2EKA2_9BACT</name>
<dbReference type="SUPFAM" id="SSF55909">
    <property type="entry name" value="Pentein"/>
    <property type="match status" value="2"/>
</dbReference>
<keyword evidence="7" id="KW-1185">Reference proteome</keyword>
<dbReference type="InterPro" id="IPR003876">
    <property type="entry name" value="Arg_deiminase"/>
</dbReference>
<keyword evidence="4" id="KW-0378">Hydrolase</keyword>
<dbReference type="RefSeq" id="WP_091542519.1">
    <property type="nucleotide sequence ID" value="NZ_FONY01000010.1"/>
</dbReference>
<comment type="pathway">
    <text evidence="1">Amino-acid degradation; L-arginine degradation via ADI pathway; carbamoyl phosphate from L-arginine: step 1/2.</text>
</comment>
<protein>
    <recommendedName>
        <fullName evidence="3">arginine deiminase</fullName>
        <ecNumber evidence="3">3.5.3.6</ecNumber>
    </recommendedName>
</protein>
<dbReference type="EMBL" id="FONY01000010">
    <property type="protein sequence ID" value="SFE93295.1"/>
    <property type="molecule type" value="Genomic_DNA"/>
</dbReference>
<evidence type="ECO:0000256" key="1">
    <source>
        <dbReference type="ARBA" id="ARBA00005213"/>
    </source>
</evidence>
<dbReference type="OrthoDB" id="9807502at2"/>
<evidence type="ECO:0000256" key="5">
    <source>
        <dbReference type="ARBA" id="ARBA00049429"/>
    </source>
</evidence>
<dbReference type="PRINTS" id="PR01466">
    <property type="entry name" value="ARGDEIMINASE"/>
</dbReference>
<evidence type="ECO:0000256" key="2">
    <source>
        <dbReference type="ARBA" id="ARBA00010206"/>
    </source>
</evidence>
<dbReference type="PANTHER" id="PTHR47271:SF2">
    <property type="entry name" value="ARGININE DEIMINASE"/>
    <property type="match status" value="1"/>
</dbReference>
<gene>
    <name evidence="6" type="ORF">SAMN04488541_101066</name>
</gene>
<dbReference type="GO" id="GO:0019546">
    <property type="term" value="P:L-arginine deiminase pathway"/>
    <property type="evidence" value="ECO:0007669"/>
    <property type="project" value="TreeGrafter"/>
</dbReference>
<dbReference type="STRING" id="1003.SAMN04488541_101066"/>
<dbReference type="Proteomes" id="UP000199513">
    <property type="component" value="Unassembled WGS sequence"/>
</dbReference>
<proteinExistence type="inferred from homology"/>
<organism evidence="6 7">
    <name type="scientific">Thermoflexibacter ruber</name>
    <dbReference type="NCBI Taxonomy" id="1003"/>
    <lineage>
        <taxon>Bacteria</taxon>
        <taxon>Pseudomonadati</taxon>
        <taxon>Bacteroidota</taxon>
        <taxon>Cytophagia</taxon>
        <taxon>Cytophagales</taxon>
        <taxon>Thermoflexibacteraceae</taxon>
        <taxon>Thermoflexibacter</taxon>
    </lineage>
</organism>
<dbReference type="GO" id="GO:0016990">
    <property type="term" value="F:arginine deiminase activity"/>
    <property type="evidence" value="ECO:0007669"/>
    <property type="project" value="UniProtKB-EC"/>
</dbReference>
<comment type="catalytic activity">
    <reaction evidence="5">
        <text>L-arginine + H2O = L-citrulline + NH4(+)</text>
        <dbReference type="Rhea" id="RHEA:19597"/>
        <dbReference type="ChEBI" id="CHEBI:15377"/>
        <dbReference type="ChEBI" id="CHEBI:28938"/>
        <dbReference type="ChEBI" id="CHEBI:32682"/>
        <dbReference type="ChEBI" id="CHEBI:57743"/>
        <dbReference type="EC" id="3.5.3.6"/>
    </reaction>
</comment>
<evidence type="ECO:0000313" key="7">
    <source>
        <dbReference type="Proteomes" id="UP000199513"/>
    </source>
</evidence>
<evidence type="ECO:0000256" key="4">
    <source>
        <dbReference type="ARBA" id="ARBA00022801"/>
    </source>
</evidence>
<sequence>MIHVSTEIGKLKRVIIHSPDSGLGKVVPSKAQDWLFEDIVDLKNIRRQEYDYFVKILLYFLDTEKVKGKLAEIDKPENNRAFYKPDDAGYHKSDKVLDMQYLLSEILVDKSLKNEIVASICALERCSFAQQRLLNDLSPIELAKTLISGSLPNEQMLFAPVPNFIFTRDIGITINDHILLNKPAKEARRRESFISKYVFHYHPTFESYKDKLIEIQDDELFFLLEGAEREHKQVTLEGGDIMMVAPNNLLVGVSERTTPNAVNKIIDALFKKEVVEKVSVIKIPPKRDFMHIDTVFTQVKRNMWVLFGKFSKRQLEEKDRLEKMYSKRKRNEENQMKIMQFWEGKRKPVEFDYLEDLLDDISQNDLNSKSPTQFIYSGDDVFPYSQREQWTDSCNLLAIKEGVVVGYDRNHHTAEAFAKQGFRVIKAAELLEKFEKEELKPDTLKDTLIMLPSAELSRARGGSHCMSMPILRDKL</sequence>
<evidence type="ECO:0000313" key="6">
    <source>
        <dbReference type="EMBL" id="SFE93295.1"/>
    </source>
</evidence>
<dbReference type="PANTHER" id="PTHR47271">
    <property type="entry name" value="ARGININE DEIMINASE"/>
    <property type="match status" value="1"/>
</dbReference>
<dbReference type="EC" id="3.5.3.6" evidence="3"/>
<evidence type="ECO:0000256" key="3">
    <source>
        <dbReference type="ARBA" id="ARBA00012171"/>
    </source>
</evidence>
<accession>A0A1I2EKA2</accession>
<comment type="similarity">
    <text evidence="2">Belongs to the arginine deiminase family.</text>
</comment>
<dbReference type="Gene3D" id="3.75.10.10">
    <property type="entry name" value="L-arginine/glycine Amidinotransferase, Chain A"/>
    <property type="match status" value="1"/>
</dbReference>
<reference evidence="6 7" key="1">
    <citation type="submission" date="2016-10" db="EMBL/GenBank/DDBJ databases">
        <authorList>
            <person name="de Groot N.N."/>
        </authorList>
    </citation>
    <scope>NUCLEOTIDE SEQUENCE [LARGE SCALE GENOMIC DNA]</scope>
    <source>
        <strain>GEY</strain>
        <strain evidence="7">DSM 9560</strain>
    </source>
</reference>